<dbReference type="EMBL" id="GIBP01000519">
    <property type="protein sequence ID" value="NDV29488.1"/>
    <property type="molecule type" value="Transcribed_RNA"/>
</dbReference>
<dbReference type="Gene3D" id="3.30.420.40">
    <property type="match status" value="2"/>
</dbReference>
<sequence>MCYLHSQNKAYTFLQWKTKSGSVQKIPTVLLYDSMKKFNSLGIEAKEMYYSDTRLSKWILIEKSKMKLMDADISGISTIEVVADCLKCFLDRFSDTISTTDLAQHVFRYFLTIPANWTNNEKILMREAAMKVGINKNELQLIHEPEAAFFSFLTHSMEEKTDYENKVVIVLDAGGGTNDLTVHRVRSKDPLSIEEICSGMGDRKGSSLINEQILDWVKGMIKPDVWEEFTNERPLYGVLLDDIESLKCKLNWYEDRELATEFKEGDCNTTTYLKSKKKGRFGTHYYFLLSKQKIFQFHKQITASISYMITELIKKVEKLNLRVDILWLVGGFVNSFILQETIRYVVLMYNFCKTFGLPEIYLSSNNDNLSNEVENWMTMLVKIEMPPNLKISIAYLVLKFNYLAVESFEDQNLLTKFAVSQRKSDMIDVMSSFFGQPSDFKPAVAVKEIVNQGYGYFVEYMSTRNGGNYTLYPQIQNDHTPDVSTCKGAAAYAKFLGSIDVRVQRTSVGMKSIEDWDEKKHKQYGTREIIGSMGRLRAVCSNVFGPLVQKDEIITLGHEKIKCLDVVSPNQRIRYINFYETNAEQLEYQFVTNESHRIGQLVLNLPPGLKTSDKIELRIKFGNEITTSAQVLDQVGNPKKKIDSSFKQVTYLKVFLHTIFIIDNSQSMDLANEDFAFNDVSFGPCRLDKVFASCKALIQNNDNKCKQVFSMIRFNSESEIVFQYQEKNALKESITKYLNFEPEKSTDFLKALNNLERIIKDTQTKFPTKHIITSVIFLSDGEDPNPKVVLEKVSSLAHQYPQLSLNTIFFGNTEEDTACDLLKRMALTGNGLFVPSAEEPESLLSTFSVLSSRYN</sequence>
<evidence type="ECO:0000313" key="4">
    <source>
        <dbReference type="EMBL" id="NDV29488.1"/>
    </source>
</evidence>
<dbReference type="PROSITE" id="PS50234">
    <property type="entry name" value="VWFA"/>
    <property type="match status" value="1"/>
</dbReference>
<dbReference type="InterPro" id="IPR013126">
    <property type="entry name" value="Hsp_70_fam"/>
</dbReference>
<dbReference type="Gene3D" id="3.40.50.410">
    <property type="entry name" value="von Willebrand factor, type A domain"/>
    <property type="match status" value="1"/>
</dbReference>
<organism evidence="4">
    <name type="scientific">Arcella intermedia</name>
    <dbReference type="NCBI Taxonomy" id="1963864"/>
    <lineage>
        <taxon>Eukaryota</taxon>
        <taxon>Amoebozoa</taxon>
        <taxon>Tubulinea</taxon>
        <taxon>Elardia</taxon>
        <taxon>Arcellinida</taxon>
        <taxon>Sphaerothecina</taxon>
        <taxon>Arcellidae</taxon>
        <taxon>Arcella</taxon>
    </lineage>
</organism>
<dbReference type="GO" id="GO:0005524">
    <property type="term" value="F:ATP binding"/>
    <property type="evidence" value="ECO:0007669"/>
    <property type="project" value="UniProtKB-KW"/>
</dbReference>
<name>A0A6B2KY09_9EUKA</name>
<evidence type="ECO:0000256" key="1">
    <source>
        <dbReference type="ARBA" id="ARBA00022741"/>
    </source>
</evidence>
<dbReference type="PANTHER" id="PTHR14187">
    <property type="entry name" value="ALPHA KINASE/ELONGATION FACTOR 2 KINASE"/>
    <property type="match status" value="1"/>
</dbReference>
<accession>A0A6B2KY09</accession>
<dbReference type="PANTHER" id="PTHR14187:SF5">
    <property type="entry name" value="HEAT SHOCK 70 KDA PROTEIN 12A"/>
    <property type="match status" value="1"/>
</dbReference>
<proteinExistence type="predicted"/>
<reference evidence="4" key="1">
    <citation type="journal article" date="2020" name="J. Eukaryot. Microbiol.">
        <title>De novo Sequencing, Assembly and Annotation of the Transcriptome for the Free-Living Testate Amoeba Arcella intermedia.</title>
        <authorList>
            <person name="Ribeiro G.M."/>
            <person name="Porfirio-Sousa A.L."/>
            <person name="Maurer-Alcala X.X."/>
            <person name="Katz L.A."/>
            <person name="Lahr D.J.G."/>
        </authorList>
    </citation>
    <scope>NUCLEOTIDE SEQUENCE</scope>
</reference>
<dbReference type="Pfam" id="PF00012">
    <property type="entry name" value="HSP70"/>
    <property type="match status" value="1"/>
</dbReference>
<dbReference type="CDD" id="cd00198">
    <property type="entry name" value="vWFA"/>
    <property type="match status" value="1"/>
</dbReference>
<dbReference type="InterPro" id="IPR043129">
    <property type="entry name" value="ATPase_NBD"/>
</dbReference>
<keyword evidence="1" id="KW-0547">Nucleotide-binding</keyword>
<dbReference type="InterPro" id="IPR002035">
    <property type="entry name" value="VWF_A"/>
</dbReference>
<dbReference type="AlphaFoldDB" id="A0A6B2KY09"/>
<evidence type="ECO:0000259" key="3">
    <source>
        <dbReference type="PROSITE" id="PS50234"/>
    </source>
</evidence>
<dbReference type="Pfam" id="PF13519">
    <property type="entry name" value="VWA_2"/>
    <property type="match status" value="1"/>
</dbReference>
<dbReference type="SUPFAM" id="SSF53300">
    <property type="entry name" value="vWA-like"/>
    <property type="match status" value="1"/>
</dbReference>
<protein>
    <recommendedName>
        <fullName evidence="3">VWFA domain-containing protein</fullName>
    </recommendedName>
</protein>
<feature type="domain" description="VWFA" evidence="3">
    <location>
        <begin position="657"/>
        <end position="850"/>
    </location>
</feature>
<evidence type="ECO:0000256" key="2">
    <source>
        <dbReference type="ARBA" id="ARBA00022840"/>
    </source>
</evidence>
<keyword evidence="2" id="KW-0067">ATP-binding</keyword>
<dbReference type="SUPFAM" id="SSF53067">
    <property type="entry name" value="Actin-like ATPase domain"/>
    <property type="match status" value="2"/>
</dbReference>
<dbReference type="GO" id="GO:0140662">
    <property type="term" value="F:ATP-dependent protein folding chaperone"/>
    <property type="evidence" value="ECO:0007669"/>
    <property type="project" value="InterPro"/>
</dbReference>
<dbReference type="InterPro" id="IPR036465">
    <property type="entry name" value="vWFA_dom_sf"/>
</dbReference>
<dbReference type="Gene3D" id="3.90.640.10">
    <property type="entry name" value="Actin, Chain A, domain 4"/>
    <property type="match status" value="1"/>
</dbReference>